<dbReference type="Gene3D" id="3.40.50.150">
    <property type="entry name" value="Vaccinia Virus protein VP39"/>
    <property type="match status" value="1"/>
</dbReference>
<name>A0ABX8SC68_9ACTN</name>
<dbReference type="InterPro" id="IPR029063">
    <property type="entry name" value="SAM-dependent_MTases_sf"/>
</dbReference>
<evidence type="ECO:0000313" key="1">
    <source>
        <dbReference type="EMBL" id="QXQ14772.1"/>
    </source>
</evidence>
<accession>A0ABX8SC68</accession>
<dbReference type="Proteomes" id="UP000887023">
    <property type="component" value="Chromosome"/>
</dbReference>
<reference evidence="1" key="1">
    <citation type="submission" date="2021-07" db="EMBL/GenBank/DDBJ databases">
        <title>Candidatus Kaistella beijingensis sp. nov. isolated from a municipal wastewater treatment plant is involved in sludge foaming.</title>
        <authorList>
            <person name="Song Y."/>
            <person name="Liu S.-J."/>
        </authorList>
    </citation>
    <scope>NUCLEOTIDE SEQUENCE</scope>
    <source>
        <strain evidence="1">DSM 43998</strain>
    </source>
</reference>
<keyword evidence="2" id="KW-1185">Reference proteome</keyword>
<gene>
    <name evidence="1" type="ORF">KV203_05140</name>
</gene>
<dbReference type="GO" id="GO:0008168">
    <property type="term" value="F:methyltransferase activity"/>
    <property type="evidence" value="ECO:0007669"/>
    <property type="project" value="UniProtKB-KW"/>
</dbReference>
<sequence length="291" mass="31750">MRVAGLSILVLVSAKHRLRGYRKPNKVEEGDKAAGRAYVRGVVGDWARYLPDGVEFRDRDVLELGPGSSLGTGALLLARGARSYVAADAFRLAGTESADDFAGLIDECSDDLAPTDIVRAKAVTGDAAESFGYEVDSDFDLARMLGDRRFDLVISCAAFEHFDDIDATIAGITAVARPGCVNLHIVDFQTHSSWIRDRDPNNIYRYPRWLYHRLLAFPGQPNRKRPVDYRRAFEANGWTDVAVQTDVGIAESLVEPSLRGLVAPFDRADQEMTILSGVVIAVRPGGSAAHG</sequence>
<protein>
    <submittedName>
        <fullName evidence="1">Class I SAM-dependent methyltransferase</fullName>
    </submittedName>
</protein>
<dbReference type="EMBL" id="CP079105">
    <property type="protein sequence ID" value="QXQ14772.1"/>
    <property type="molecule type" value="Genomic_DNA"/>
</dbReference>
<keyword evidence="1" id="KW-0489">Methyltransferase</keyword>
<dbReference type="GO" id="GO:0032259">
    <property type="term" value="P:methylation"/>
    <property type="evidence" value="ECO:0007669"/>
    <property type="project" value="UniProtKB-KW"/>
</dbReference>
<dbReference type="SUPFAM" id="SSF53335">
    <property type="entry name" value="S-adenosyl-L-methionine-dependent methyltransferases"/>
    <property type="match status" value="1"/>
</dbReference>
<keyword evidence="1" id="KW-0808">Transferase</keyword>
<evidence type="ECO:0000313" key="2">
    <source>
        <dbReference type="Proteomes" id="UP000887023"/>
    </source>
</evidence>
<dbReference type="RefSeq" id="WP_157079960.1">
    <property type="nucleotide sequence ID" value="NZ_CBCRUZ010000014.1"/>
</dbReference>
<proteinExistence type="predicted"/>
<organism evidence="1 2">
    <name type="scientific">Skermania pinensis</name>
    <dbReference type="NCBI Taxonomy" id="39122"/>
    <lineage>
        <taxon>Bacteria</taxon>
        <taxon>Bacillati</taxon>
        <taxon>Actinomycetota</taxon>
        <taxon>Actinomycetes</taxon>
        <taxon>Mycobacteriales</taxon>
        <taxon>Gordoniaceae</taxon>
        <taxon>Skermania</taxon>
    </lineage>
</organism>